<evidence type="ECO:0000259" key="5">
    <source>
        <dbReference type="PROSITE" id="PS50043"/>
    </source>
</evidence>
<reference evidence="6 7" key="1">
    <citation type="submission" date="2019-07" db="EMBL/GenBank/DDBJ databases">
        <authorList>
            <person name="Huq M.A."/>
        </authorList>
    </citation>
    <scope>NUCLEOTIDE SEQUENCE [LARGE SCALE GENOMIC DNA]</scope>
    <source>
        <strain evidence="6 7">MAH-3</strain>
    </source>
</reference>
<dbReference type="SUPFAM" id="SSF46894">
    <property type="entry name" value="C-terminal effector domain of the bipartite response regulators"/>
    <property type="match status" value="1"/>
</dbReference>
<dbReference type="RefSeq" id="WP_144333648.1">
    <property type="nucleotide sequence ID" value="NZ_VLPL01000006.1"/>
</dbReference>
<dbReference type="OrthoDB" id="961541at2"/>
<accession>A0A556MPZ1</accession>
<dbReference type="InterPro" id="IPR000792">
    <property type="entry name" value="Tscrpt_reg_LuxR_C"/>
</dbReference>
<evidence type="ECO:0000256" key="1">
    <source>
        <dbReference type="ARBA" id="ARBA00023015"/>
    </source>
</evidence>
<dbReference type="PANTHER" id="PTHR44688:SF16">
    <property type="entry name" value="DNA-BINDING TRANSCRIPTIONAL ACTIVATOR DEVR_DOSR"/>
    <property type="match status" value="1"/>
</dbReference>
<comment type="caution">
    <text evidence="6">The sequence shown here is derived from an EMBL/GenBank/DDBJ whole genome shotgun (WGS) entry which is preliminary data.</text>
</comment>
<proteinExistence type="predicted"/>
<dbReference type="AlphaFoldDB" id="A0A556MPZ1"/>
<sequence length="69" mass="7819">MINTITKRELQIISLMMEEKSAKEIAVLLNLEPKTVESHKRRLMKRFGVKSSIGIILYAISSGFIELNG</sequence>
<evidence type="ECO:0000256" key="2">
    <source>
        <dbReference type="ARBA" id="ARBA00023125"/>
    </source>
</evidence>
<keyword evidence="4" id="KW-0812">Transmembrane</keyword>
<feature type="domain" description="HTH luxR-type" evidence="5">
    <location>
        <begin position="1"/>
        <end position="63"/>
    </location>
</feature>
<dbReference type="PROSITE" id="PS50043">
    <property type="entry name" value="HTH_LUXR_2"/>
    <property type="match status" value="1"/>
</dbReference>
<keyword evidence="4" id="KW-0472">Membrane</keyword>
<evidence type="ECO:0000256" key="4">
    <source>
        <dbReference type="SAM" id="Phobius"/>
    </source>
</evidence>
<evidence type="ECO:0000313" key="7">
    <source>
        <dbReference type="Proteomes" id="UP000316008"/>
    </source>
</evidence>
<dbReference type="Pfam" id="PF00196">
    <property type="entry name" value="GerE"/>
    <property type="match status" value="1"/>
</dbReference>
<dbReference type="GO" id="GO:0003677">
    <property type="term" value="F:DNA binding"/>
    <property type="evidence" value="ECO:0007669"/>
    <property type="project" value="UniProtKB-KW"/>
</dbReference>
<evidence type="ECO:0000313" key="6">
    <source>
        <dbReference type="EMBL" id="TSJ42017.1"/>
    </source>
</evidence>
<keyword evidence="2" id="KW-0238">DNA-binding</keyword>
<keyword evidence="7" id="KW-1185">Reference proteome</keyword>
<dbReference type="CDD" id="cd06170">
    <property type="entry name" value="LuxR_C_like"/>
    <property type="match status" value="1"/>
</dbReference>
<gene>
    <name evidence="6" type="ORF">FO442_13075</name>
</gene>
<dbReference type="SMART" id="SM00421">
    <property type="entry name" value="HTH_LUXR"/>
    <property type="match status" value="1"/>
</dbReference>
<keyword evidence="1" id="KW-0805">Transcription regulation</keyword>
<dbReference type="InterPro" id="IPR036388">
    <property type="entry name" value="WH-like_DNA-bd_sf"/>
</dbReference>
<dbReference type="GO" id="GO:0006355">
    <property type="term" value="P:regulation of DNA-templated transcription"/>
    <property type="evidence" value="ECO:0007669"/>
    <property type="project" value="InterPro"/>
</dbReference>
<dbReference type="Proteomes" id="UP000316008">
    <property type="component" value="Unassembled WGS sequence"/>
</dbReference>
<keyword evidence="3" id="KW-0804">Transcription</keyword>
<feature type="transmembrane region" description="Helical" evidence="4">
    <location>
        <begin position="47"/>
        <end position="65"/>
    </location>
</feature>
<protein>
    <submittedName>
        <fullName evidence="6">Helix-turn-helix transcriptional regulator</fullName>
    </submittedName>
</protein>
<dbReference type="EMBL" id="VLPL01000006">
    <property type="protein sequence ID" value="TSJ42017.1"/>
    <property type="molecule type" value="Genomic_DNA"/>
</dbReference>
<keyword evidence="4" id="KW-1133">Transmembrane helix</keyword>
<dbReference type="PANTHER" id="PTHR44688">
    <property type="entry name" value="DNA-BINDING TRANSCRIPTIONAL ACTIVATOR DEVR_DOSR"/>
    <property type="match status" value="1"/>
</dbReference>
<dbReference type="PRINTS" id="PR00038">
    <property type="entry name" value="HTHLUXR"/>
</dbReference>
<evidence type="ECO:0000256" key="3">
    <source>
        <dbReference type="ARBA" id="ARBA00023163"/>
    </source>
</evidence>
<organism evidence="6 7">
    <name type="scientific">Fluviicola chungangensis</name>
    <dbReference type="NCBI Taxonomy" id="2597671"/>
    <lineage>
        <taxon>Bacteria</taxon>
        <taxon>Pseudomonadati</taxon>
        <taxon>Bacteroidota</taxon>
        <taxon>Flavobacteriia</taxon>
        <taxon>Flavobacteriales</taxon>
        <taxon>Crocinitomicaceae</taxon>
        <taxon>Fluviicola</taxon>
    </lineage>
</organism>
<dbReference type="Gene3D" id="1.10.10.10">
    <property type="entry name" value="Winged helix-like DNA-binding domain superfamily/Winged helix DNA-binding domain"/>
    <property type="match status" value="1"/>
</dbReference>
<dbReference type="InterPro" id="IPR016032">
    <property type="entry name" value="Sig_transdc_resp-reg_C-effctor"/>
</dbReference>
<name>A0A556MPZ1_9FLAO</name>